<protein>
    <submittedName>
        <fullName evidence="1">Uncharacterized protein</fullName>
    </submittedName>
</protein>
<accession>B5XSM3</accession>
<evidence type="ECO:0000313" key="2">
    <source>
        <dbReference type="Proteomes" id="UP000001734"/>
    </source>
</evidence>
<reference evidence="1 2" key="1">
    <citation type="journal article" date="2008" name="PLoS Genet.">
        <title>Complete genome sequence of the N2-fixing broad host range endophyte Klebsiella pneumoniae 342 and virulence predictions verified in mice.</title>
        <authorList>
            <person name="Fouts D.E."/>
            <person name="Tyler H.L."/>
            <person name="DeBoy R.T."/>
            <person name="Daugherty S."/>
            <person name="Ren Q."/>
            <person name="Badger J.H."/>
            <person name="Durkin A.S."/>
            <person name="Huot H."/>
            <person name="Shrivastava S."/>
            <person name="Kothari S."/>
            <person name="Dodson R.J."/>
            <person name="Mohamoud Y."/>
            <person name="Khouri H."/>
            <person name="Roesch L.F."/>
            <person name="Krogfelt K.A."/>
            <person name="Struve C."/>
            <person name="Triplett E.W."/>
            <person name="Methe B.A."/>
        </authorList>
    </citation>
    <scope>NUCLEOTIDE SEQUENCE [LARGE SCALE GENOMIC DNA]</scope>
    <source>
        <strain evidence="1 2">342</strain>
    </source>
</reference>
<dbReference type="AlphaFoldDB" id="B5XSM3"/>
<dbReference type="KEGG" id="kpe:KPK_3400"/>
<evidence type="ECO:0000313" key="1">
    <source>
        <dbReference type="EMBL" id="ACI10771.1"/>
    </source>
</evidence>
<proteinExistence type="predicted"/>
<dbReference type="HOGENOM" id="CLU_1684247_0_0_6"/>
<sequence length="156" mass="18238">MNNRHVYFLTVPRAHSRIHRIAKPTSRHACLFTTSGSVVFLALSHSQIKESKMSRSPIPVFWYENPAHYEEFQKILSDAYVLPFDYHDWRIRTDSMVERYENSGIQAVKVVTSTYDFITWCQAHGRDISTKSCNDYAVSESGLQILRDREFDWGDE</sequence>
<organism evidence="1 2">
    <name type="scientific">Klebsiella variicola (strain 342)</name>
    <name type="common">Klebsiella pneumoniae</name>
    <dbReference type="NCBI Taxonomy" id="507522"/>
    <lineage>
        <taxon>Bacteria</taxon>
        <taxon>Pseudomonadati</taxon>
        <taxon>Pseudomonadota</taxon>
        <taxon>Gammaproteobacteria</taxon>
        <taxon>Enterobacterales</taxon>
        <taxon>Enterobacteriaceae</taxon>
        <taxon>Klebsiella/Raoultella group</taxon>
        <taxon>Klebsiella</taxon>
        <taxon>Klebsiella pneumoniae complex</taxon>
    </lineage>
</organism>
<name>B5XSM3_KLEV3</name>
<gene>
    <name evidence="1" type="ordered locus">KPK_3400</name>
</gene>
<dbReference type="EMBL" id="CP000964">
    <property type="protein sequence ID" value="ACI10771.1"/>
    <property type="molecule type" value="Genomic_DNA"/>
</dbReference>
<dbReference type="Proteomes" id="UP000001734">
    <property type="component" value="Chromosome"/>
</dbReference>
<dbReference type="BioCyc" id="KPNE507522:GI0B-3383-MONOMER"/>